<reference evidence="8 9" key="1">
    <citation type="submission" date="2017-01" db="EMBL/GenBank/DDBJ databases">
        <title>Bacillus phylogenomics.</title>
        <authorList>
            <person name="Dunlap C."/>
        </authorList>
    </citation>
    <scope>NUCLEOTIDE SEQUENCE [LARGE SCALE GENOMIC DNA]</scope>
    <source>
        <strain evidence="8 9">NRRL B-41282</strain>
    </source>
</reference>
<evidence type="ECO:0000256" key="5">
    <source>
        <dbReference type="ARBA" id="ARBA00023274"/>
    </source>
</evidence>
<dbReference type="NCBIfam" id="TIGR00060">
    <property type="entry name" value="L18_bact"/>
    <property type="match status" value="1"/>
</dbReference>
<dbReference type="SUPFAM" id="SSF53137">
    <property type="entry name" value="Translational machinery components"/>
    <property type="match status" value="1"/>
</dbReference>
<dbReference type="HAMAP" id="MF_01337_B">
    <property type="entry name" value="Ribosomal_uL18_B"/>
    <property type="match status" value="1"/>
</dbReference>
<evidence type="ECO:0000256" key="4">
    <source>
        <dbReference type="ARBA" id="ARBA00022980"/>
    </source>
</evidence>
<dbReference type="Pfam" id="PF00861">
    <property type="entry name" value="Ribosomal_L18p"/>
    <property type="match status" value="1"/>
</dbReference>
<comment type="similarity">
    <text evidence="1 7">Belongs to the universal ribosomal protein uL18 family.</text>
</comment>
<evidence type="ECO:0000256" key="2">
    <source>
        <dbReference type="ARBA" id="ARBA00022730"/>
    </source>
</evidence>
<name>A0A1R1RNP3_9BACI</name>
<keyword evidence="3 7" id="KW-0694">RNA-binding</keyword>
<dbReference type="InterPro" id="IPR005484">
    <property type="entry name" value="Ribosomal_uL18_bac/plant/anim"/>
</dbReference>
<keyword evidence="4 7" id="KW-0689">Ribosomal protein</keyword>
<dbReference type="OrthoDB" id="9810939at2"/>
<dbReference type="Proteomes" id="UP000187367">
    <property type="component" value="Unassembled WGS sequence"/>
</dbReference>
<dbReference type="RefSeq" id="WP_076762572.1">
    <property type="nucleotide sequence ID" value="NZ_JARMDZ010000023.1"/>
</dbReference>
<accession>A0A1R1QXN6</accession>
<dbReference type="AlphaFoldDB" id="A0A1R1RNP3"/>
<dbReference type="GO" id="GO:0022625">
    <property type="term" value="C:cytosolic large ribosomal subunit"/>
    <property type="evidence" value="ECO:0007669"/>
    <property type="project" value="TreeGrafter"/>
</dbReference>
<dbReference type="FunFam" id="3.30.420.100:FF:000001">
    <property type="entry name" value="50S ribosomal protein L18"/>
    <property type="match status" value="1"/>
</dbReference>
<accession>A0A1R1RNP3</accession>
<evidence type="ECO:0000256" key="1">
    <source>
        <dbReference type="ARBA" id="ARBA00007116"/>
    </source>
</evidence>
<dbReference type="Gene3D" id="3.30.420.100">
    <property type="match status" value="1"/>
</dbReference>
<sequence length="120" mass="13028">MITKTSKNAARLKRHARVRAKLSGTPERPRLNVFRSNKHIYAQVIDDVNGVTLVSASTLDKDFNAESNGDTSAAAKVGELVAKRASEKGITNVVFDRGGYLYHGRVKALADAAREAGLEF</sequence>
<dbReference type="PANTHER" id="PTHR12899:SF3">
    <property type="entry name" value="LARGE RIBOSOMAL SUBUNIT PROTEIN UL18M"/>
    <property type="match status" value="1"/>
</dbReference>
<organism evidence="8 9">
    <name type="scientific">Bacillus swezeyi</name>
    <dbReference type="NCBI Taxonomy" id="1925020"/>
    <lineage>
        <taxon>Bacteria</taxon>
        <taxon>Bacillati</taxon>
        <taxon>Bacillota</taxon>
        <taxon>Bacilli</taxon>
        <taxon>Bacillales</taxon>
        <taxon>Bacillaceae</taxon>
        <taxon>Bacillus</taxon>
    </lineage>
</organism>
<dbReference type="InterPro" id="IPR057268">
    <property type="entry name" value="Ribosomal_L18"/>
</dbReference>
<keyword evidence="2 7" id="KW-0699">rRNA-binding</keyword>
<comment type="function">
    <text evidence="7">This is one of the proteins that bind and probably mediate the attachment of the 5S RNA into the large ribosomal subunit, where it forms part of the central protuberance.</text>
</comment>
<keyword evidence="9" id="KW-1185">Reference proteome</keyword>
<evidence type="ECO:0000256" key="6">
    <source>
        <dbReference type="ARBA" id="ARBA00035197"/>
    </source>
</evidence>
<dbReference type="CDD" id="cd00432">
    <property type="entry name" value="Ribosomal_L18_L5e"/>
    <property type="match status" value="1"/>
</dbReference>
<keyword evidence="5 7" id="KW-0687">Ribonucleoprotein</keyword>
<evidence type="ECO:0000256" key="7">
    <source>
        <dbReference type="HAMAP-Rule" id="MF_01337"/>
    </source>
</evidence>
<gene>
    <name evidence="7" type="primary">rplR</name>
    <name evidence="8" type="ORF">BW143_01535</name>
</gene>
<dbReference type="GO" id="GO:0003735">
    <property type="term" value="F:structural constituent of ribosome"/>
    <property type="evidence" value="ECO:0007669"/>
    <property type="project" value="InterPro"/>
</dbReference>
<dbReference type="InterPro" id="IPR004389">
    <property type="entry name" value="Ribosomal_uL18_bac-type"/>
</dbReference>
<protein>
    <recommendedName>
        <fullName evidence="6 7">Large ribosomal subunit protein uL18</fullName>
    </recommendedName>
</protein>
<dbReference type="GO" id="GO:0006412">
    <property type="term" value="P:translation"/>
    <property type="evidence" value="ECO:0007669"/>
    <property type="project" value="UniProtKB-UniRule"/>
</dbReference>
<evidence type="ECO:0000313" key="9">
    <source>
        <dbReference type="Proteomes" id="UP000187367"/>
    </source>
</evidence>
<proteinExistence type="inferred from homology"/>
<dbReference type="GO" id="GO:0008097">
    <property type="term" value="F:5S rRNA binding"/>
    <property type="evidence" value="ECO:0007669"/>
    <property type="project" value="TreeGrafter"/>
</dbReference>
<comment type="subunit">
    <text evidence="7">Part of the 50S ribosomal subunit; part of the 5S rRNA/L5/L18/L25 subcomplex. Contacts the 5S and 23S rRNAs.</text>
</comment>
<dbReference type="PANTHER" id="PTHR12899">
    <property type="entry name" value="39S RIBOSOMAL PROTEIN L18, MITOCHONDRIAL"/>
    <property type="match status" value="1"/>
</dbReference>
<comment type="caution">
    <text evidence="8">The sequence shown here is derived from an EMBL/GenBank/DDBJ whole genome shotgun (WGS) entry which is preliminary data.</text>
</comment>
<dbReference type="EMBL" id="MTJL01000003">
    <property type="protein sequence ID" value="OMI09436.1"/>
    <property type="molecule type" value="Genomic_DNA"/>
</dbReference>
<evidence type="ECO:0000313" key="8">
    <source>
        <dbReference type="EMBL" id="OMI09436.1"/>
    </source>
</evidence>
<evidence type="ECO:0000256" key="3">
    <source>
        <dbReference type="ARBA" id="ARBA00022884"/>
    </source>
</evidence>